<dbReference type="HOGENOM" id="CLU_2704356_0_0_1"/>
<gene>
    <name evidence="1" type="ORF">MGYG_07559</name>
</gene>
<organism evidence="2">
    <name type="scientific">Arthroderma gypseum (strain ATCC MYA-4604 / CBS 118893)</name>
    <name type="common">Microsporum gypseum</name>
    <dbReference type="NCBI Taxonomy" id="535722"/>
    <lineage>
        <taxon>Eukaryota</taxon>
        <taxon>Fungi</taxon>
        <taxon>Dikarya</taxon>
        <taxon>Ascomycota</taxon>
        <taxon>Pezizomycotina</taxon>
        <taxon>Eurotiomycetes</taxon>
        <taxon>Eurotiomycetidae</taxon>
        <taxon>Onygenales</taxon>
        <taxon>Arthrodermataceae</taxon>
        <taxon>Nannizzia</taxon>
    </lineage>
</organism>
<evidence type="ECO:0000313" key="1">
    <source>
        <dbReference type="EMBL" id="EFR04554.1"/>
    </source>
</evidence>
<dbReference type="AlphaFoldDB" id="E4V3I0"/>
<dbReference type="EMBL" id="DS989828">
    <property type="protein sequence ID" value="EFR04554.1"/>
    <property type="molecule type" value="Genomic_DNA"/>
</dbReference>
<accession>E4V3I0</accession>
<evidence type="ECO:0000313" key="2">
    <source>
        <dbReference type="Proteomes" id="UP000002669"/>
    </source>
</evidence>
<proteinExistence type="predicted"/>
<dbReference type="RefSeq" id="XP_003170317.1">
    <property type="nucleotide sequence ID" value="XM_003170269.1"/>
</dbReference>
<reference evidence="2" key="1">
    <citation type="journal article" date="2012" name="MBio">
        <title>Comparative genome analysis of Trichophyton rubrum and related dermatophytes reveals candidate genes involved in infection.</title>
        <authorList>
            <person name="Martinez D.A."/>
            <person name="Oliver B.G."/>
            <person name="Graeser Y."/>
            <person name="Goldberg J.M."/>
            <person name="Li W."/>
            <person name="Martinez-Rossi N.M."/>
            <person name="Monod M."/>
            <person name="Shelest E."/>
            <person name="Barton R.C."/>
            <person name="Birch E."/>
            <person name="Brakhage A.A."/>
            <person name="Chen Z."/>
            <person name="Gurr S.J."/>
            <person name="Heiman D."/>
            <person name="Heitman J."/>
            <person name="Kosti I."/>
            <person name="Rossi A."/>
            <person name="Saif S."/>
            <person name="Samalova M."/>
            <person name="Saunders C.W."/>
            <person name="Shea T."/>
            <person name="Summerbell R.C."/>
            <person name="Xu J."/>
            <person name="Young S."/>
            <person name="Zeng Q."/>
            <person name="Birren B.W."/>
            <person name="Cuomo C.A."/>
            <person name="White T.C."/>
        </authorList>
    </citation>
    <scope>NUCLEOTIDE SEQUENCE [LARGE SCALE GENOMIC DNA]</scope>
    <source>
        <strain evidence="2">ATCC MYA-4604 / CBS 118893</strain>
    </source>
</reference>
<dbReference type="InParanoid" id="E4V3I0"/>
<keyword evidence="2" id="KW-1185">Reference proteome</keyword>
<dbReference type="Proteomes" id="UP000002669">
    <property type="component" value="Unassembled WGS sequence"/>
</dbReference>
<sequence>MYVLGQVLIDRTWNTLYDSDSSHPSPLVRLAPVLPPHDPSSQSVAVEQHLGPTERMPYFQQQGFGCDSGASHP</sequence>
<protein>
    <submittedName>
        <fullName evidence="1">Uncharacterized protein</fullName>
    </submittedName>
</protein>
<dbReference type="GeneID" id="10025556"/>
<dbReference type="VEuPathDB" id="FungiDB:MGYG_07559"/>
<name>E4V3I0_ARTGP</name>